<sequence length="300" mass="34002">MRIDAHQHFWHYRASEFPWIDGAMGELQRDFLPPDLAAERQAWDIDATIAVQARPLTRETDFLLDLAEHDPSIVGVVGWIDPVAGDLETQLDRRHSSRLCGFRHLIQDEAEPSDYLRRRDVQLGVQQLQRAGWCYDVLVTAAHLPATLDFCRACDGHTLILDHLGKPDLRGHLDDPCGGGFDTWRRELTSLGELPHVACKLSGLITEADWRHWRAHDIQPYLDVALEAFGEERLLFGSDWPVCLVAGSYHDVLALIDDWATRRGLDKKALFGGNARRLYGLKMPDVRSLNSPDNDKEPCT</sequence>
<dbReference type="SUPFAM" id="SSF51556">
    <property type="entry name" value="Metallo-dependent hydrolases"/>
    <property type="match status" value="1"/>
</dbReference>
<reference evidence="3 4" key="1">
    <citation type="submission" date="2019-08" db="EMBL/GenBank/DDBJ databases">
        <title>Bioinformatics analysis of the strain L3 and L5.</title>
        <authorList>
            <person name="Li X."/>
        </authorList>
    </citation>
    <scope>NUCLEOTIDE SEQUENCE [LARGE SCALE GENOMIC DNA]</scope>
    <source>
        <strain evidence="3 4">L3</strain>
    </source>
</reference>
<keyword evidence="3" id="KW-0378">Hydrolase</keyword>
<dbReference type="PANTHER" id="PTHR43569">
    <property type="entry name" value="AMIDOHYDROLASE"/>
    <property type="match status" value="1"/>
</dbReference>
<dbReference type="InterPro" id="IPR032466">
    <property type="entry name" value="Metal_Hydrolase"/>
</dbReference>
<dbReference type="Proteomes" id="UP000466024">
    <property type="component" value="Unassembled WGS sequence"/>
</dbReference>
<organism evidence="3 4">
    <name type="scientific">Salinicola corii</name>
    <dbReference type="NCBI Taxonomy" id="2606937"/>
    <lineage>
        <taxon>Bacteria</taxon>
        <taxon>Pseudomonadati</taxon>
        <taxon>Pseudomonadota</taxon>
        <taxon>Gammaproteobacteria</taxon>
        <taxon>Oceanospirillales</taxon>
        <taxon>Halomonadaceae</taxon>
        <taxon>Salinicola</taxon>
    </lineage>
</organism>
<dbReference type="GO" id="GO:0016787">
    <property type="term" value="F:hydrolase activity"/>
    <property type="evidence" value="ECO:0007669"/>
    <property type="project" value="UniProtKB-KW"/>
</dbReference>
<comment type="caution">
    <text evidence="3">The sequence shown here is derived from an EMBL/GenBank/DDBJ whole genome shotgun (WGS) entry which is preliminary data.</text>
</comment>
<evidence type="ECO:0000313" key="3">
    <source>
        <dbReference type="EMBL" id="KAA0020663.1"/>
    </source>
</evidence>
<dbReference type="Pfam" id="PF04909">
    <property type="entry name" value="Amidohydro_2"/>
    <property type="match status" value="1"/>
</dbReference>
<comment type="similarity">
    <text evidence="1">Belongs to the metallo-dependent hydrolases superfamily.</text>
</comment>
<dbReference type="Gene3D" id="3.20.20.140">
    <property type="entry name" value="Metal-dependent hydrolases"/>
    <property type="match status" value="1"/>
</dbReference>
<keyword evidence="4" id="KW-1185">Reference proteome</keyword>
<name>A0A640WJ44_9GAMM</name>
<dbReference type="RefSeq" id="WP_149433782.1">
    <property type="nucleotide sequence ID" value="NZ_VTPX01000001.1"/>
</dbReference>
<gene>
    <name evidence="3" type="ORF">F0A16_02395</name>
</gene>
<evidence type="ECO:0000313" key="4">
    <source>
        <dbReference type="Proteomes" id="UP000466024"/>
    </source>
</evidence>
<dbReference type="InterPro" id="IPR006680">
    <property type="entry name" value="Amidohydro-rel"/>
</dbReference>
<evidence type="ECO:0000256" key="1">
    <source>
        <dbReference type="ARBA" id="ARBA00038310"/>
    </source>
</evidence>
<dbReference type="AlphaFoldDB" id="A0A640WJ44"/>
<evidence type="ECO:0000259" key="2">
    <source>
        <dbReference type="Pfam" id="PF04909"/>
    </source>
</evidence>
<dbReference type="EMBL" id="VTPX01000001">
    <property type="protein sequence ID" value="KAA0020663.1"/>
    <property type="molecule type" value="Genomic_DNA"/>
</dbReference>
<accession>A0A640WJ44</accession>
<proteinExistence type="inferred from homology"/>
<protein>
    <submittedName>
        <fullName evidence="3">Amidohydrolase family protein</fullName>
    </submittedName>
</protein>
<feature type="domain" description="Amidohydrolase-related" evidence="2">
    <location>
        <begin position="3"/>
        <end position="281"/>
    </location>
</feature>
<dbReference type="InterPro" id="IPR052350">
    <property type="entry name" value="Metallo-dep_Lactonases"/>
</dbReference>
<dbReference type="PANTHER" id="PTHR43569:SF2">
    <property type="entry name" value="AMIDOHYDROLASE-RELATED DOMAIN-CONTAINING PROTEIN"/>
    <property type="match status" value="1"/>
</dbReference>